<dbReference type="PANTHER" id="PTHR23359">
    <property type="entry name" value="NUCLEOTIDE KINASE"/>
    <property type="match status" value="1"/>
</dbReference>
<evidence type="ECO:0000256" key="6">
    <source>
        <dbReference type="RuleBase" id="RU003330"/>
    </source>
</evidence>
<feature type="region of interest" description="NMP" evidence="5">
    <location>
        <begin position="32"/>
        <end position="61"/>
    </location>
</feature>
<proteinExistence type="inferred from homology"/>
<keyword evidence="5 7" id="KW-0067">ATP-binding</keyword>
<comment type="subcellular location">
    <subcellularLocation>
        <location evidence="5 7">Cytoplasm</location>
    </subcellularLocation>
</comment>
<feature type="binding site" evidence="5">
    <location>
        <begin position="86"/>
        <end position="89"/>
    </location>
    <ligand>
        <name>AMP</name>
        <dbReference type="ChEBI" id="CHEBI:456215"/>
    </ligand>
</feature>
<feature type="binding site" evidence="5">
    <location>
        <position position="93"/>
    </location>
    <ligand>
        <name>AMP</name>
        <dbReference type="ChEBI" id="CHEBI:456215"/>
    </ligand>
</feature>
<protein>
    <recommendedName>
        <fullName evidence="5 7">Adenylate kinase</fullName>
        <shortName evidence="5">AK</shortName>
        <ecNumber evidence="5 7">2.7.4.3</ecNumber>
    </recommendedName>
    <alternativeName>
        <fullName evidence="5">ATP-AMP transphosphorylase</fullName>
    </alternativeName>
    <alternativeName>
        <fullName evidence="5">ATP:AMP phosphotransferase</fullName>
    </alternativeName>
    <alternativeName>
        <fullName evidence="5">Adenylate monophosphate kinase</fullName>
    </alternativeName>
</protein>
<comment type="function">
    <text evidence="5">Catalyzes the reversible transfer of the terminal phosphate group between ATP and AMP. Plays an important role in cellular energy homeostasis and in adenine nucleotide metabolism.</text>
</comment>
<evidence type="ECO:0000256" key="7">
    <source>
        <dbReference type="RuleBase" id="RU003331"/>
    </source>
</evidence>
<organism evidence="8 9">
    <name type="scientific">Calidithermus terrae</name>
    <dbReference type="NCBI Taxonomy" id="1408545"/>
    <lineage>
        <taxon>Bacteria</taxon>
        <taxon>Thermotogati</taxon>
        <taxon>Deinococcota</taxon>
        <taxon>Deinococci</taxon>
        <taxon>Thermales</taxon>
        <taxon>Thermaceae</taxon>
        <taxon>Calidithermus</taxon>
    </lineage>
</organism>
<dbReference type="NCBIfam" id="NF001381">
    <property type="entry name" value="PRK00279.1-3"/>
    <property type="match status" value="1"/>
</dbReference>
<dbReference type="AlphaFoldDB" id="A0A399EIW5"/>
<sequence length="192" mass="21013">MGEAVIFLGPPGAGKGTQAKRLAAEKGYRQLSTGDILRSHIARGTELGRKVGPILDRGDLVPDDLILELVKEEIAAMPAPRIIFDGFPRTYAQAEALDRLLAELGVELRGVLLVDVPREELIKRLLGRAEAEGRSDDNEATIRNRLAVYEEKTQPLVEYYARTGSLKAIDGLGSMDEVWARIQSALNNGRLP</sequence>
<accession>A0A399EIW5</accession>
<feature type="binding site" evidence="5">
    <location>
        <position position="38"/>
    </location>
    <ligand>
        <name>AMP</name>
        <dbReference type="ChEBI" id="CHEBI:456215"/>
    </ligand>
</feature>
<dbReference type="OrthoDB" id="9805030at2"/>
<dbReference type="NCBIfam" id="NF011101">
    <property type="entry name" value="PRK14528.1"/>
    <property type="match status" value="1"/>
</dbReference>
<keyword evidence="9" id="KW-1185">Reference proteome</keyword>
<comment type="caution">
    <text evidence="8">The sequence shown here is derived from an EMBL/GenBank/DDBJ whole genome shotgun (WGS) entry which is preliminary data.</text>
</comment>
<dbReference type="Gene3D" id="3.40.50.300">
    <property type="entry name" value="P-loop containing nucleotide triphosphate hydrolases"/>
    <property type="match status" value="1"/>
</dbReference>
<feature type="binding site" evidence="5">
    <location>
        <position position="145"/>
    </location>
    <ligand>
        <name>AMP</name>
        <dbReference type="ChEBI" id="CHEBI:456215"/>
    </ligand>
</feature>
<dbReference type="CDD" id="cd01428">
    <property type="entry name" value="ADK"/>
    <property type="match status" value="1"/>
</dbReference>
<comment type="domain">
    <text evidence="5">Consists of three domains, a large central CORE domain and two small peripheral domains, NMPbind and LID, which undergo movements during catalysis. The LID domain closes over the site of phosphoryl transfer upon ATP binding. Assembling and dissambling the active center during each catalytic cycle provides an effective means to prevent ATP hydrolysis.</text>
</comment>
<dbReference type="GO" id="GO:0005524">
    <property type="term" value="F:ATP binding"/>
    <property type="evidence" value="ECO:0007669"/>
    <property type="project" value="UniProtKB-UniRule"/>
</dbReference>
<name>A0A399EIW5_9DEIN</name>
<keyword evidence="3 5" id="KW-0547">Nucleotide-binding</keyword>
<dbReference type="GO" id="GO:0044209">
    <property type="term" value="P:AMP salvage"/>
    <property type="evidence" value="ECO:0007669"/>
    <property type="project" value="UniProtKB-UniRule"/>
</dbReference>
<evidence type="ECO:0000256" key="2">
    <source>
        <dbReference type="ARBA" id="ARBA00022727"/>
    </source>
</evidence>
<gene>
    <name evidence="5 8" type="primary">adk</name>
    <name evidence="8" type="ORF">Mterra_02093</name>
</gene>
<evidence type="ECO:0000313" key="9">
    <source>
        <dbReference type="Proteomes" id="UP000265715"/>
    </source>
</evidence>
<keyword evidence="4 5" id="KW-0418">Kinase</keyword>
<dbReference type="Proteomes" id="UP000265715">
    <property type="component" value="Unassembled WGS sequence"/>
</dbReference>
<feature type="binding site" evidence="5">
    <location>
        <position position="173"/>
    </location>
    <ligand>
        <name>ATP</name>
        <dbReference type="ChEBI" id="CHEBI:30616"/>
    </ligand>
</feature>
<dbReference type="UniPathway" id="UPA00588">
    <property type="reaction ID" value="UER00649"/>
</dbReference>
<evidence type="ECO:0000256" key="4">
    <source>
        <dbReference type="ARBA" id="ARBA00022777"/>
    </source>
</evidence>
<feature type="binding site" evidence="5">
    <location>
        <begin position="59"/>
        <end position="61"/>
    </location>
    <ligand>
        <name>AMP</name>
        <dbReference type="ChEBI" id="CHEBI:456215"/>
    </ligand>
</feature>
<dbReference type="HAMAP" id="MF_00235">
    <property type="entry name" value="Adenylate_kinase_Adk"/>
    <property type="match status" value="1"/>
</dbReference>
<dbReference type="PROSITE" id="PS00113">
    <property type="entry name" value="ADENYLATE_KINASE"/>
    <property type="match status" value="1"/>
</dbReference>
<evidence type="ECO:0000256" key="5">
    <source>
        <dbReference type="HAMAP-Rule" id="MF_00235"/>
    </source>
</evidence>
<dbReference type="NCBIfam" id="NF011104">
    <property type="entry name" value="PRK14531.1"/>
    <property type="match status" value="1"/>
</dbReference>
<evidence type="ECO:0000256" key="3">
    <source>
        <dbReference type="ARBA" id="ARBA00022741"/>
    </source>
</evidence>
<feature type="binding site" evidence="5">
    <location>
        <position position="134"/>
    </location>
    <ligand>
        <name>AMP</name>
        <dbReference type="ChEBI" id="CHEBI:456215"/>
    </ligand>
</feature>
<comment type="similarity">
    <text evidence="5 6">Belongs to the adenylate kinase family.</text>
</comment>
<dbReference type="InterPro" id="IPR033690">
    <property type="entry name" value="Adenylat_kinase_CS"/>
</dbReference>
<dbReference type="PRINTS" id="PR00094">
    <property type="entry name" value="ADENYLTKNASE"/>
</dbReference>
<dbReference type="SUPFAM" id="SSF52540">
    <property type="entry name" value="P-loop containing nucleoside triphosphate hydrolases"/>
    <property type="match status" value="1"/>
</dbReference>
<dbReference type="EMBL" id="QXDL01000080">
    <property type="protein sequence ID" value="RIH84065.1"/>
    <property type="molecule type" value="Genomic_DNA"/>
</dbReference>
<feature type="binding site" evidence="5">
    <location>
        <begin position="12"/>
        <end position="17"/>
    </location>
    <ligand>
        <name>ATP</name>
        <dbReference type="ChEBI" id="CHEBI:30616"/>
    </ligand>
</feature>
<dbReference type="GO" id="GO:0005737">
    <property type="term" value="C:cytoplasm"/>
    <property type="evidence" value="ECO:0007669"/>
    <property type="project" value="UniProtKB-SubCell"/>
</dbReference>
<comment type="subunit">
    <text evidence="5 7">Monomer.</text>
</comment>
<keyword evidence="2 5" id="KW-0545">Nucleotide biosynthesis</keyword>
<dbReference type="EC" id="2.7.4.3" evidence="5 7"/>
<comment type="caution">
    <text evidence="5">Lacks conserved residue(s) required for the propagation of feature annotation.</text>
</comment>
<dbReference type="InterPro" id="IPR027417">
    <property type="entry name" value="P-loop_NTPase"/>
</dbReference>
<feature type="binding site" evidence="5">
    <location>
        <position position="128"/>
    </location>
    <ligand>
        <name>ATP</name>
        <dbReference type="ChEBI" id="CHEBI:30616"/>
    </ligand>
</feature>
<feature type="binding site" evidence="5">
    <location>
        <position position="33"/>
    </location>
    <ligand>
        <name>AMP</name>
        <dbReference type="ChEBI" id="CHEBI:456215"/>
    </ligand>
</feature>
<dbReference type="NCBIfam" id="NF011105">
    <property type="entry name" value="PRK14532.1"/>
    <property type="match status" value="1"/>
</dbReference>
<dbReference type="NCBIfam" id="NF011100">
    <property type="entry name" value="PRK14527.1"/>
    <property type="match status" value="1"/>
</dbReference>
<dbReference type="InterPro" id="IPR000850">
    <property type="entry name" value="Adenylat/UMP-CMP_kin"/>
</dbReference>
<keyword evidence="5" id="KW-0963">Cytoplasm</keyword>
<evidence type="ECO:0000256" key="1">
    <source>
        <dbReference type="ARBA" id="ARBA00022679"/>
    </source>
</evidence>
<dbReference type="GO" id="GO:0004017">
    <property type="term" value="F:AMP kinase activity"/>
    <property type="evidence" value="ECO:0007669"/>
    <property type="project" value="UniProtKB-UniRule"/>
</dbReference>
<evidence type="ECO:0000313" key="8">
    <source>
        <dbReference type="EMBL" id="RIH84065.1"/>
    </source>
</evidence>
<dbReference type="RefSeq" id="WP_119315164.1">
    <property type="nucleotide sequence ID" value="NZ_QXDL01000080.1"/>
</dbReference>
<reference evidence="8 9" key="1">
    <citation type="submission" date="2018-08" db="EMBL/GenBank/DDBJ databases">
        <title>Meiothermus terrae DSM 26712 genome sequencing project.</title>
        <authorList>
            <person name="Da Costa M.S."/>
            <person name="Albuquerque L."/>
            <person name="Raposo P."/>
            <person name="Froufe H.J.C."/>
            <person name="Barroso C.S."/>
            <person name="Egas C."/>
        </authorList>
    </citation>
    <scope>NUCLEOTIDE SEQUENCE [LARGE SCALE GENOMIC DNA]</scope>
    <source>
        <strain evidence="8 9">DSM 26712</strain>
    </source>
</reference>
<comment type="pathway">
    <text evidence="5">Purine metabolism; AMP biosynthesis via salvage pathway; AMP from ADP: step 1/1.</text>
</comment>
<comment type="catalytic activity">
    <reaction evidence="5 7">
        <text>AMP + ATP = 2 ADP</text>
        <dbReference type="Rhea" id="RHEA:12973"/>
        <dbReference type="ChEBI" id="CHEBI:30616"/>
        <dbReference type="ChEBI" id="CHEBI:456215"/>
        <dbReference type="ChEBI" id="CHEBI:456216"/>
        <dbReference type="EC" id="2.7.4.3"/>
    </reaction>
</comment>
<keyword evidence="1 5" id="KW-0808">Transferase</keyword>
<dbReference type="Pfam" id="PF00406">
    <property type="entry name" value="ADK"/>
    <property type="match status" value="1"/>
</dbReference>